<proteinExistence type="predicted"/>
<protein>
    <recommendedName>
        <fullName evidence="3">Acyl-CoA dehydrogenase</fullName>
    </recommendedName>
</protein>
<name>A0A411Z3Y0_9RHOB</name>
<comment type="caution">
    <text evidence="1">The sequence shown here is derived from an EMBL/GenBank/DDBJ whole genome shotgun (WGS) entry which is preliminary data.</text>
</comment>
<reference evidence="1 2" key="1">
    <citation type="submission" date="2018-08" db="EMBL/GenBank/DDBJ databases">
        <title>Flavobacterium tibetense sp. nov., isolated from a wetland YonghuCo on Tibetan Plateau.</title>
        <authorList>
            <person name="Phurbu D."/>
            <person name="Lu H."/>
            <person name="Xing P."/>
        </authorList>
    </citation>
    <scope>NUCLEOTIDE SEQUENCE [LARGE SCALE GENOMIC DNA]</scope>
    <source>
        <strain evidence="1 2">DJC</strain>
    </source>
</reference>
<evidence type="ECO:0000313" key="2">
    <source>
        <dbReference type="Proteomes" id="UP000284547"/>
    </source>
</evidence>
<gene>
    <name evidence="1" type="ORF">D1012_07405</name>
</gene>
<keyword evidence="2" id="KW-1185">Reference proteome</keyword>
<sequence>MAALSPTVSAHLIAASEIIHATARATVRATPSARQTLAHIDAAQSFMVAADALYEAAERVAQGAPLDAPQLRLALWVAAAKSAQGYAALRTDPLSASLPGIDSTLS</sequence>
<dbReference type="EMBL" id="QWEY01000003">
    <property type="protein sequence ID" value="RGP37732.1"/>
    <property type="molecule type" value="Genomic_DNA"/>
</dbReference>
<dbReference type="AlphaFoldDB" id="A0A411Z3Y0"/>
<dbReference type="Proteomes" id="UP000284547">
    <property type="component" value="Unassembled WGS sequence"/>
</dbReference>
<evidence type="ECO:0000313" key="1">
    <source>
        <dbReference type="EMBL" id="RGP37732.1"/>
    </source>
</evidence>
<organism evidence="1 2">
    <name type="scientific">Pseudotabrizicola alkalilacus</name>
    <dbReference type="NCBI Taxonomy" id="2305252"/>
    <lineage>
        <taxon>Bacteria</taxon>
        <taxon>Pseudomonadati</taxon>
        <taxon>Pseudomonadota</taxon>
        <taxon>Alphaproteobacteria</taxon>
        <taxon>Rhodobacterales</taxon>
        <taxon>Paracoccaceae</taxon>
        <taxon>Pseudotabrizicola</taxon>
    </lineage>
</organism>
<accession>A0A411Z3Y0</accession>
<evidence type="ECO:0008006" key="3">
    <source>
        <dbReference type="Google" id="ProtNLM"/>
    </source>
</evidence>